<evidence type="ECO:0000313" key="2">
    <source>
        <dbReference type="Proteomes" id="UP001055167"/>
    </source>
</evidence>
<proteinExistence type="predicted"/>
<protein>
    <recommendedName>
        <fullName evidence="3">Autotransporter outer membrane beta-barrel domain-containing protein</fullName>
    </recommendedName>
</protein>
<organism evidence="1 2">
    <name type="scientific">Methylobacterium crusticola</name>
    <dbReference type="NCBI Taxonomy" id="1697972"/>
    <lineage>
        <taxon>Bacteria</taxon>
        <taxon>Pseudomonadati</taxon>
        <taxon>Pseudomonadota</taxon>
        <taxon>Alphaproteobacteria</taxon>
        <taxon>Hyphomicrobiales</taxon>
        <taxon>Methylobacteriaceae</taxon>
        <taxon>Methylobacterium</taxon>
    </lineage>
</organism>
<evidence type="ECO:0008006" key="3">
    <source>
        <dbReference type="Google" id="ProtNLM"/>
    </source>
</evidence>
<comment type="caution">
    <text evidence="1">The sequence shown here is derived from an EMBL/GenBank/DDBJ whole genome shotgun (WGS) entry which is preliminary data.</text>
</comment>
<gene>
    <name evidence="1" type="ORF">OPKNFCMD_6910</name>
</gene>
<reference evidence="1" key="2">
    <citation type="submission" date="2021-08" db="EMBL/GenBank/DDBJ databases">
        <authorList>
            <person name="Tani A."/>
            <person name="Ola A."/>
            <person name="Ogura Y."/>
            <person name="Katsura K."/>
            <person name="Hayashi T."/>
        </authorList>
    </citation>
    <scope>NUCLEOTIDE SEQUENCE</scope>
    <source>
        <strain evidence="1">KCTC 52305</strain>
    </source>
</reference>
<dbReference type="EMBL" id="BPQH01000408">
    <property type="protein sequence ID" value="GJD54125.1"/>
    <property type="molecule type" value="Genomic_DNA"/>
</dbReference>
<name>A0ABQ4RAB6_9HYPH</name>
<sequence>MNGITGVTGLREQGKLRGEVQASLNLFNLKTGLSGFVRADYRIGGDLVGGGGRAGIRYQW</sequence>
<evidence type="ECO:0000313" key="1">
    <source>
        <dbReference type="EMBL" id="GJD54125.1"/>
    </source>
</evidence>
<accession>A0ABQ4RAB6</accession>
<keyword evidence="2" id="KW-1185">Reference proteome</keyword>
<dbReference type="Proteomes" id="UP001055167">
    <property type="component" value="Unassembled WGS sequence"/>
</dbReference>
<reference evidence="1" key="1">
    <citation type="journal article" date="2021" name="Front. Microbiol.">
        <title>Comprehensive Comparative Genomics and Phenotyping of Methylobacterium Species.</title>
        <authorList>
            <person name="Alessa O."/>
            <person name="Ogura Y."/>
            <person name="Fujitani Y."/>
            <person name="Takami H."/>
            <person name="Hayashi T."/>
            <person name="Sahin N."/>
            <person name="Tani A."/>
        </authorList>
    </citation>
    <scope>NUCLEOTIDE SEQUENCE</scope>
    <source>
        <strain evidence="1">KCTC 52305</strain>
    </source>
</reference>